<evidence type="ECO:0000256" key="3">
    <source>
        <dbReference type="ARBA" id="ARBA00022475"/>
    </source>
</evidence>
<dbReference type="InterPro" id="IPR003439">
    <property type="entry name" value="ABC_transporter-like_ATP-bd"/>
</dbReference>
<keyword evidence="2" id="KW-0813">Transport</keyword>
<evidence type="ECO:0000259" key="9">
    <source>
        <dbReference type="PROSITE" id="PS50893"/>
    </source>
</evidence>
<dbReference type="PANTHER" id="PTHR43790:SF4">
    <property type="entry name" value="GUANOSINE IMPORT ATP-BINDING PROTEIN NUPO"/>
    <property type="match status" value="1"/>
</dbReference>
<evidence type="ECO:0000313" key="10">
    <source>
        <dbReference type="EMBL" id="HCL02602.1"/>
    </source>
</evidence>
<dbReference type="CDD" id="cd03216">
    <property type="entry name" value="ABC_Carb_Monos_I"/>
    <property type="match status" value="1"/>
</dbReference>
<accession>A0A3D2X666</accession>
<dbReference type="EMBL" id="DPVV01000307">
    <property type="protein sequence ID" value="HCL02602.1"/>
    <property type="molecule type" value="Genomic_DNA"/>
</dbReference>
<evidence type="ECO:0000313" key="11">
    <source>
        <dbReference type="Proteomes" id="UP000262969"/>
    </source>
</evidence>
<comment type="subcellular location">
    <subcellularLocation>
        <location evidence="1">Cell membrane</location>
        <topology evidence="1">Peripheral membrane protein</topology>
    </subcellularLocation>
</comment>
<protein>
    <submittedName>
        <fullName evidence="10">ABC transporter ATP-binding protein</fullName>
    </submittedName>
</protein>
<dbReference type="Proteomes" id="UP000262969">
    <property type="component" value="Unassembled WGS sequence"/>
</dbReference>
<evidence type="ECO:0000256" key="4">
    <source>
        <dbReference type="ARBA" id="ARBA00022737"/>
    </source>
</evidence>
<keyword evidence="3" id="KW-1003">Cell membrane</keyword>
<dbReference type="PANTHER" id="PTHR43790">
    <property type="entry name" value="CARBOHYDRATE TRANSPORT ATP-BINDING PROTEIN MG119-RELATED"/>
    <property type="match status" value="1"/>
</dbReference>
<dbReference type="SMART" id="SM00382">
    <property type="entry name" value="AAA"/>
    <property type="match status" value="2"/>
</dbReference>
<evidence type="ECO:0000256" key="8">
    <source>
        <dbReference type="ARBA" id="ARBA00023136"/>
    </source>
</evidence>
<dbReference type="AlphaFoldDB" id="A0A3D2X666"/>
<gene>
    <name evidence="10" type="ORF">DHW61_09335</name>
</gene>
<reference evidence="10 11" key="1">
    <citation type="journal article" date="2018" name="Nat. Biotechnol.">
        <title>A standardized bacterial taxonomy based on genome phylogeny substantially revises the tree of life.</title>
        <authorList>
            <person name="Parks D.H."/>
            <person name="Chuvochina M."/>
            <person name="Waite D.W."/>
            <person name="Rinke C."/>
            <person name="Skarshewski A."/>
            <person name="Chaumeil P.A."/>
            <person name="Hugenholtz P."/>
        </authorList>
    </citation>
    <scope>NUCLEOTIDE SEQUENCE [LARGE SCALE GENOMIC DNA]</scope>
    <source>
        <strain evidence="10">UBA11728</strain>
    </source>
</reference>
<evidence type="ECO:0000256" key="2">
    <source>
        <dbReference type="ARBA" id="ARBA00022448"/>
    </source>
</evidence>
<feature type="domain" description="ABC transporter" evidence="9">
    <location>
        <begin position="260"/>
        <end position="503"/>
    </location>
</feature>
<dbReference type="Gene3D" id="3.40.50.300">
    <property type="entry name" value="P-loop containing nucleotide triphosphate hydrolases"/>
    <property type="match status" value="2"/>
</dbReference>
<dbReference type="InterPro" id="IPR027417">
    <property type="entry name" value="P-loop_NTPase"/>
</dbReference>
<dbReference type="FunFam" id="3.40.50.300:FF:000127">
    <property type="entry name" value="Ribose import ATP-binding protein RbsA"/>
    <property type="match status" value="1"/>
</dbReference>
<dbReference type="GO" id="GO:0005524">
    <property type="term" value="F:ATP binding"/>
    <property type="evidence" value="ECO:0007669"/>
    <property type="project" value="UniProtKB-KW"/>
</dbReference>
<evidence type="ECO:0000256" key="7">
    <source>
        <dbReference type="ARBA" id="ARBA00022967"/>
    </source>
</evidence>
<name>A0A3D2X666_9FIRM</name>
<evidence type="ECO:0000256" key="1">
    <source>
        <dbReference type="ARBA" id="ARBA00004202"/>
    </source>
</evidence>
<dbReference type="PROSITE" id="PS50893">
    <property type="entry name" value="ABC_TRANSPORTER_2"/>
    <property type="match status" value="2"/>
</dbReference>
<sequence>MEKGKEPVYAIECKGITKTFGSVVANDHIDLNVKQGEILALLGENGSGKTTLMNMLSGIYHQDEGSIFVNGEEAIINSPTDAVSLGIGMIHQHFKLVEVFTAAENIVLGTKEKLESSKVMKEKINAICNKFGLEVDSDKKVYDMSVSEKQTVEILKVLYRGARILILDEPTAVLTPQETEKLFKILRKMKEQGNSVIIITHKLNEVLDISDRVTILRKGQSIETVVTAECDVNSLTELMVGRAVNLEIERPEVVKKEAILKCVDLTIDSTDGTRGIEDVSFEIRTGEILGIAGVAGSGQKELCEGIAGLLKVKKGAILYNKENIVGKTPLEIISLGISMSFVPEDRLGMGLVASMGMTDNMLLKSYKKGKGPFVRRKPAKKLASELVKKLSIVTPGIETPVRLMSGGNVQKVLLGREIESCPNVLITAYPVRGLDINSSYMIYNLLNEQKKKNVAVIFAGEDLDVLLELCDNIMVLCHGKITGIVNAKKATKEELGILMTGGSTKEVAKDE</sequence>
<comment type="caution">
    <text evidence="10">The sequence shown here is derived from an EMBL/GenBank/DDBJ whole genome shotgun (WGS) entry which is preliminary data.</text>
</comment>
<keyword evidence="6 10" id="KW-0067">ATP-binding</keyword>
<proteinExistence type="predicted"/>
<evidence type="ECO:0000256" key="5">
    <source>
        <dbReference type="ARBA" id="ARBA00022741"/>
    </source>
</evidence>
<dbReference type="SUPFAM" id="SSF52540">
    <property type="entry name" value="P-loop containing nucleoside triphosphate hydrolases"/>
    <property type="match status" value="2"/>
</dbReference>
<dbReference type="InterPro" id="IPR003593">
    <property type="entry name" value="AAA+_ATPase"/>
</dbReference>
<dbReference type="GO" id="GO:0005886">
    <property type="term" value="C:plasma membrane"/>
    <property type="evidence" value="ECO:0007669"/>
    <property type="project" value="UniProtKB-SubCell"/>
</dbReference>
<organism evidence="10 11">
    <name type="scientific">Lachnoclostridium phytofermentans</name>
    <dbReference type="NCBI Taxonomy" id="66219"/>
    <lineage>
        <taxon>Bacteria</taxon>
        <taxon>Bacillati</taxon>
        <taxon>Bacillota</taxon>
        <taxon>Clostridia</taxon>
        <taxon>Lachnospirales</taxon>
        <taxon>Lachnospiraceae</taxon>
    </lineage>
</organism>
<dbReference type="CDD" id="cd03215">
    <property type="entry name" value="ABC_Carb_Monos_II"/>
    <property type="match status" value="1"/>
</dbReference>
<dbReference type="Pfam" id="PF00005">
    <property type="entry name" value="ABC_tran"/>
    <property type="match status" value="2"/>
</dbReference>
<evidence type="ECO:0000256" key="6">
    <source>
        <dbReference type="ARBA" id="ARBA00022840"/>
    </source>
</evidence>
<keyword evidence="8" id="KW-0472">Membrane</keyword>
<keyword evidence="5" id="KW-0547">Nucleotide-binding</keyword>
<dbReference type="InterPro" id="IPR050107">
    <property type="entry name" value="ABC_carbohydrate_import_ATPase"/>
</dbReference>
<feature type="domain" description="ABC transporter" evidence="9">
    <location>
        <begin position="11"/>
        <end position="243"/>
    </location>
</feature>
<keyword evidence="7" id="KW-1278">Translocase</keyword>
<dbReference type="GO" id="GO:0016887">
    <property type="term" value="F:ATP hydrolysis activity"/>
    <property type="evidence" value="ECO:0007669"/>
    <property type="project" value="InterPro"/>
</dbReference>
<keyword evidence="4" id="KW-0677">Repeat</keyword>